<dbReference type="Pfam" id="PF25155">
    <property type="entry name" value="NTF2_YvbJ"/>
    <property type="match status" value="1"/>
</dbReference>
<dbReference type="InterPro" id="IPR026870">
    <property type="entry name" value="Zinc_ribbon_dom"/>
</dbReference>
<accession>A0ABS4S9C8</accession>
<evidence type="ECO:0000313" key="7">
    <source>
        <dbReference type="Proteomes" id="UP001519294"/>
    </source>
</evidence>
<dbReference type="EMBL" id="JAGIKX010000019">
    <property type="protein sequence ID" value="MBP2258111.1"/>
    <property type="molecule type" value="Genomic_DNA"/>
</dbReference>
<feature type="domain" description="YvbJ-like NTF2-like" evidence="5">
    <location>
        <begin position="322"/>
        <end position="435"/>
    </location>
</feature>
<keyword evidence="1" id="KW-1133">Transmembrane helix</keyword>
<evidence type="ECO:0000313" key="6">
    <source>
        <dbReference type="EMBL" id="MBP2258111.1"/>
    </source>
</evidence>
<keyword evidence="1" id="KW-0812">Transmembrane</keyword>
<evidence type="ECO:0000259" key="5">
    <source>
        <dbReference type="Pfam" id="PF25155"/>
    </source>
</evidence>
<feature type="domain" description="TcaA protein NTF2-like" evidence="3">
    <location>
        <begin position="473"/>
        <end position="584"/>
    </location>
</feature>
<dbReference type="Pfam" id="PF13240">
    <property type="entry name" value="Zn_Ribbon_1"/>
    <property type="match status" value="1"/>
</dbReference>
<feature type="transmembrane region" description="Helical" evidence="1">
    <location>
        <begin position="55"/>
        <end position="74"/>
    </location>
</feature>
<feature type="domain" description="TcaA 4th" evidence="4">
    <location>
        <begin position="252"/>
        <end position="305"/>
    </location>
</feature>
<protein>
    <submittedName>
        <fullName evidence="6">Membrane protein YvbJ</fullName>
    </submittedName>
</protein>
<name>A0ABS4S9C8_9BACI</name>
<dbReference type="InterPro" id="IPR054530">
    <property type="entry name" value="TcaA_4th"/>
</dbReference>
<evidence type="ECO:0000256" key="1">
    <source>
        <dbReference type="SAM" id="Phobius"/>
    </source>
</evidence>
<dbReference type="RefSeq" id="WP_226371290.1">
    <property type="nucleotide sequence ID" value="NZ_JAGIKX010000019.1"/>
</dbReference>
<evidence type="ECO:0000259" key="2">
    <source>
        <dbReference type="Pfam" id="PF13240"/>
    </source>
</evidence>
<dbReference type="Pfam" id="PF22819">
    <property type="entry name" value="TcaA_5th"/>
    <property type="match status" value="1"/>
</dbReference>
<dbReference type="PANTHER" id="PTHR40038:SF1">
    <property type="entry name" value="MEMBRANE-ASSOCIATED PROTEIN TCAA"/>
    <property type="match status" value="1"/>
</dbReference>
<dbReference type="Proteomes" id="UP001519294">
    <property type="component" value="Unassembled WGS sequence"/>
</dbReference>
<dbReference type="PANTHER" id="PTHR40038">
    <property type="entry name" value="MEMBRANE-ASSOCIATED PROTEIN TCAA"/>
    <property type="match status" value="1"/>
</dbReference>
<proteinExistence type="predicted"/>
<dbReference type="InterPro" id="IPR056902">
    <property type="entry name" value="NTF2_YvbJ"/>
</dbReference>
<feature type="domain" description="Zinc-ribbon" evidence="2">
    <location>
        <begin position="4"/>
        <end position="26"/>
    </location>
</feature>
<keyword evidence="1" id="KW-0472">Membrane</keyword>
<keyword evidence="7" id="KW-1185">Reference proteome</keyword>
<reference evidence="6 7" key="1">
    <citation type="submission" date="2021-03" db="EMBL/GenBank/DDBJ databases">
        <title>Genomic Encyclopedia of Type Strains, Phase IV (KMG-IV): sequencing the most valuable type-strain genomes for metagenomic binning, comparative biology and taxonomic classification.</title>
        <authorList>
            <person name="Goeker M."/>
        </authorList>
    </citation>
    <scope>NUCLEOTIDE SEQUENCE [LARGE SCALE GENOMIC DNA]</scope>
    <source>
        <strain evidence="6 7">DSM 25790</strain>
    </source>
</reference>
<organism evidence="6 7">
    <name type="scientific">Virgibacillus alimentarius</name>
    <dbReference type="NCBI Taxonomy" id="698769"/>
    <lineage>
        <taxon>Bacteria</taxon>
        <taxon>Bacillati</taxon>
        <taxon>Bacillota</taxon>
        <taxon>Bacilli</taxon>
        <taxon>Bacillales</taxon>
        <taxon>Bacillaceae</taxon>
        <taxon>Virgibacillus</taxon>
    </lineage>
</organism>
<sequence>MDQFCQECGKKLRSGDNVCIYCGTPIQKKNADQQNQTGKRKAEKQRKPIPKKKKIIYISLSAIIGLLIAFSVWAQSYQSPESVEKRFAKAISEKDVRTMQKLLVHENGSDVTKEEAKALMKLVEEEGKSDVEGLFTVAPHGKFLVLFTAHKVEAIDQFAKYSEPVEGLSFTFNGKEIPEYERNKEVVLYGPLIPGIYDVEAVFKGEYGKTKKEGLLTLSEYSGDETNLDMDVNVSKVVFHIDNYDEIDHAKSSIQLGDEKIPIDKEGNTKEIGPFILDGSQKVQTVVSMPWGEVVSEPIDINENEMTMHADVLSKKQFVKMQETLKNFGEHYVESIANQSTKPLKSVTEDVKEFVSDEIMEGLYYSGEFKQVEIDRNSVQVDNSSKQPKIELLTQYVYETYHEIDEEPDLYEEVSTLQMQLSYDQEKKKWTILSVEPADIWGGFTVTDTAEGSKKMHGPSKEAMKEAKNKSMKEDISLFMDEYAQASVDAINYRDFDFVKDYISADGPRWKEAKEYIDYLDSKGITEDWLGTELETVKELDSGQIEVTVIESFTIDKPDSSTDKTYRTKVTLKEVDGEYKVHELIETNEI</sequence>
<dbReference type="Pfam" id="PF22820">
    <property type="entry name" value="TcaA_3rd_4th"/>
    <property type="match status" value="1"/>
</dbReference>
<gene>
    <name evidence="6" type="ORF">J2Z81_002082</name>
</gene>
<dbReference type="InterPro" id="IPR054528">
    <property type="entry name" value="TcaA_5th"/>
</dbReference>
<evidence type="ECO:0000259" key="3">
    <source>
        <dbReference type="Pfam" id="PF22819"/>
    </source>
</evidence>
<evidence type="ECO:0000259" key="4">
    <source>
        <dbReference type="Pfam" id="PF22820"/>
    </source>
</evidence>
<comment type="caution">
    <text evidence="6">The sequence shown here is derived from an EMBL/GenBank/DDBJ whole genome shotgun (WGS) entry which is preliminary data.</text>
</comment>